<proteinExistence type="predicted"/>
<gene>
    <name evidence="1" type="ORF">METZ01_LOCUS427723</name>
</gene>
<dbReference type="Gene3D" id="3.40.50.2000">
    <property type="entry name" value="Glycogen Phosphorylase B"/>
    <property type="match status" value="1"/>
</dbReference>
<name>A0A382XVL0_9ZZZZ</name>
<sequence length="116" mass="13986">SLPNEPKYEETEQPELMPFAQWHEILKLPNCKGFISVDSCLNHFARSAGRKGVVIWGGTRWPQFGYKQNRNINKWWREWDEWDNEKFEPEDPRNIMVEPEVVFEQFEKIYGKELIK</sequence>
<evidence type="ECO:0000313" key="1">
    <source>
        <dbReference type="EMBL" id="SVD74869.1"/>
    </source>
</evidence>
<accession>A0A382XVL0</accession>
<feature type="non-terminal residue" evidence="1">
    <location>
        <position position="1"/>
    </location>
</feature>
<reference evidence="1" key="1">
    <citation type="submission" date="2018-05" db="EMBL/GenBank/DDBJ databases">
        <authorList>
            <person name="Lanie J.A."/>
            <person name="Ng W.-L."/>
            <person name="Kazmierczak K.M."/>
            <person name="Andrzejewski T.M."/>
            <person name="Davidsen T.M."/>
            <person name="Wayne K.J."/>
            <person name="Tettelin H."/>
            <person name="Glass J.I."/>
            <person name="Rusch D."/>
            <person name="Podicherti R."/>
            <person name="Tsui H.-C.T."/>
            <person name="Winkler M.E."/>
        </authorList>
    </citation>
    <scope>NUCLEOTIDE SEQUENCE</scope>
</reference>
<dbReference type="EMBL" id="UINC01170697">
    <property type="protein sequence ID" value="SVD74869.1"/>
    <property type="molecule type" value="Genomic_DNA"/>
</dbReference>
<organism evidence="1">
    <name type="scientific">marine metagenome</name>
    <dbReference type="NCBI Taxonomy" id="408172"/>
    <lineage>
        <taxon>unclassified sequences</taxon>
        <taxon>metagenomes</taxon>
        <taxon>ecological metagenomes</taxon>
    </lineage>
</organism>
<protein>
    <submittedName>
        <fullName evidence="1">Uncharacterized protein</fullName>
    </submittedName>
</protein>
<dbReference type="AlphaFoldDB" id="A0A382XVL0"/>